<comment type="pathway">
    <text evidence="4">Cofactor biosynthesis; (R)-pantothenate biosynthesis; (R)-pantoate from 3-methyl-2-oxobutanoate: step 2/2.</text>
</comment>
<gene>
    <name evidence="7" type="ORF">H9826_07365</name>
</gene>
<dbReference type="GO" id="GO:0015940">
    <property type="term" value="P:pantothenate biosynthetic process"/>
    <property type="evidence" value="ECO:0007669"/>
    <property type="project" value="UniProtKB-KW"/>
</dbReference>
<dbReference type="PANTHER" id="PTHR21708:SF26">
    <property type="entry name" value="2-DEHYDROPANTOATE 2-REDUCTASE"/>
    <property type="match status" value="1"/>
</dbReference>
<dbReference type="NCBIfam" id="TIGR00745">
    <property type="entry name" value="apbA_panE"/>
    <property type="match status" value="1"/>
</dbReference>
<dbReference type="GO" id="GO:0008677">
    <property type="term" value="F:2-dehydropantoate 2-reductase activity"/>
    <property type="evidence" value="ECO:0007669"/>
    <property type="project" value="UniProtKB-EC"/>
</dbReference>
<name>A0A9D1Z520_9FIRM</name>
<dbReference type="Gene3D" id="3.40.50.720">
    <property type="entry name" value="NAD(P)-binding Rossmann-like Domain"/>
    <property type="match status" value="1"/>
</dbReference>
<dbReference type="EC" id="1.1.1.169" evidence="4"/>
<dbReference type="Pfam" id="PF08546">
    <property type="entry name" value="ApbA_C"/>
    <property type="match status" value="1"/>
</dbReference>
<dbReference type="AlphaFoldDB" id="A0A9D1Z520"/>
<dbReference type="InterPro" id="IPR008927">
    <property type="entry name" value="6-PGluconate_DH-like_C_sf"/>
</dbReference>
<comment type="similarity">
    <text evidence="1 4">Belongs to the ketopantoate reductase family.</text>
</comment>
<dbReference type="InterPro" id="IPR003710">
    <property type="entry name" value="ApbA"/>
</dbReference>
<dbReference type="GO" id="GO:0005737">
    <property type="term" value="C:cytoplasm"/>
    <property type="evidence" value="ECO:0007669"/>
    <property type="project" value="TreeGrafter"/>
</dbReference>
<evidence type="ECO:0000313" key="7">
    <source>
        <dbReference type="EMBL" id="HIY73775.1"/>
    </source>
</evidence>
<comment type="caution">
    <text evidence="7">The sequence shown here is derived from an EMBL/GenBank/DDBJ whole genome shotgun (WGS) entry which is preliminary data.</text>
</comment>
<accession>A0A9D1Z520</accession>
<comment type="function">
    <text evidence="4">Catalyzes the NADPH-dependent reduction of ketopantoate into pantoic acid.</text>
</comment>
<comment type="catalytic activity">
    <reaction evidence="4">
        <text>(R)-pantoate + NADP(+) = 2-dehydropantoate + NADPH + H(+)</text>
        <dbReference type="Rhea" id="RHEA:16233"/>
        <dbReference type="ChEBI" id="CHEBI:11561"/>
        <dbReference type="ChEBI" id="CHEBI:15378"/>
        <dbReference type="ChEBI" id="CHEBI:15980"/>
        <dbReference type="ChEBI" id="CHEBI:57783"/>
        <dbReference type="ChEBI" id="CHEBI:58349"/>
        <dbReference type="EC" id="1.1.1.169"/>
    </reaction>
</comment>
<feature type="domain" description="Ketopantoate reductase N-terminal" evidence="5">
    <location>
        <begin position="9"/>
        <end position="150"/>
    </location>
</feature>
<dbReference type="SUPFAM" id="SSF48179">
    <property type="entry name" value="6-phosphogluconate dehydrogenase C-terminal domain-like"/>
    <property type="match status" value="1"/>
</dbReference>
<dbReference type="InterPro" id="IPR036291">
    <property type="entry name" value="NAD(P)-bd_dom_sf"/>
</dbReference>
<dbReference type="InterPro" id="IPR013332">
    <property type="entry name" value="KPR_N"/>
</dbReference>
<evidence type="ECO:0000256" key="1">
    <source>
        <dbReference type="ARBA" id="ARBA00007870"/>
    </source>
</evidence>
<reference evidence="7" key="1">
    <citation type="journal article" date="2021" name="PeerJ">
        <title>Extensive microbial diversity within the chicken gut microbiome revealed by metagenomics and culture.</title>
        <authorList>
            <person name="Gilroy R."/>
            <person name="Ravi A."/>
            <person name="Getino M."/>
            <person name="Pursley I."/>
            <person name="Horton D.L."/>
            <person name="Alikhan N.F."/>
            <person name="Baker D."/>
            <person name="Gharbi K."/>
            <person name="Hall N."/>
            <person name="Watson M."/>
            <person name="Adriaenssens E.M."/>
            <person name="Foster-Nyarko E."/>
            <person name="Jarju S."/>
            <person name="Secka A."/>
            <person name="Antonio M."/>
            <person name="Oren A."/>
            <person name="Chaudhuri R.R."/>
            <person name="La Ragione R."/>
            <person name="Hildebrand F."/>
            <person name="Pallen M.J."/>
        </authorList>
    </citation>
    <scope>NUCLEOTIDE SEQUENCE</scope>
    <source>
        <strain evidence="7">CHK33-7979</strain>
    </source>
</reference>
<protein>
    <recommendedName>
        <fullName evidence="4">2-dehydropantoate 2-reductase</fullName>
        <ecNumber evidence="4">1.1.1.169</ecNumber>
    </recommendedName>
    <alternativeName>
        <fullName evidence="4">Ketopantoate reductase</fullName>
    </alternativeName>
</protein>
<dbReference type="SUPFAM" id="SSF51735">
    <property type="entry name" value="NAD(P)-binding Rossmann-fold domains"/>
    <property type="match status" value="1"/>
</dbReference>
<keyword evidence="4" id="KW-0566">Pantothenate biosynthesis</keyword>
<evidence type="ECO:0000256" key="4">
    <source>
        <dbReference type="RuleBase" id="RU362068"/>
    </source>
</evidence>
<dbReference type="InterPro" id="IPR013752">
    <property type="entry name" value="KPA_reductase"/>
</dbReference>
<evidence type="ECO:0000259" key="5">
    <source>
        <dbReference type="Pfam" id="PF02558"/>
    </source>
</evidence>
<dbReference type="Gene3D" id="1.10.1040.10">
    <property type="entry name" value="N-(1-d-carboxylethyl)-l-norvaline Dehydrogenase, domain 2"/>
    <property type="match status" value="1"/>
</dbReference>
<keyword evidence="2 4" id="KW-0521">NADP</keyword>
<dbReference type="Proteomes" id="UP000886824">
    <property type="component" value="Unassembled WGS sequence"/>
</dbReference>
<reference evidence="7" key="2">
    <citation type="submission" date="2021-04" db="EMBL/GenBank/DDBJ databases">
        <authorList>
            <person name="Gilroy R."/>
        </authorList>
    </citation>
    <scope>NUCLEOTIDE SEQUENCE</scope>
    <source>
        <strain evidence="7">CHK33-7979</strain>
    </source>
</reference>
<dbReference type="EMBL" id="DXCX01000076">
    <property type="protein sequence ID" value="HIY73775.1"/>
    <property type="molecule type" value="Genomic_DNA"/>
</dbReference>
<proteinExistence type="inferred from homology"/>
<feature type="domain" description="Ketopantoate reductase C-terminal" evidence="6">
    <location>
        <begin position="177"/>
        <end position="300"/>
    </location>
</feature>
<evidence type="ECO:0000256" key="2">
    <source>
        <dbReference type="ARBA" id="ARBA00022857"/>
    </source>
</evidence>
<organism evidence="7 8">
    <name type="scientific">Candidatus Intestinimonas merdavium</name>
    <dbReference type="NCBI Taxonomy" id="2838622"/>
    <lineage>
        <taxon>Bacteria</taxon>
        <taxon>Bacillati</taxon>
        <taxon>Bacillota</taxon>
        <taxon>Clostridia</taxon>
        <taxon>Eubacteriales</taxon>
        <taxon>Intestinimonas</taxon>
    </lineage>
</organism>
<dbReference type="PANTHER" id="PTHR21708">
    <property type="entry name" value="PROBABLE 2-DEHYDROPANTOATE 2-REDUCTASE"/>
    <property type="match status" value="1"/>
</dbReference>
<dbReference type="Pfam" id="PF02558">
    <property type="entry name" value="ApbA"/>
    <property type="match status" value="1"/>
</dbReference>
<dbReference type="InterPro" id="IPR013328">
    <property type="entry name" value="6PGD_dom2"/>
</dbReference>
<sequence length="312" mass="33951">MEQIKSAVLIGLGAMGAFFAPGLQRALGERFQVMAAGERKSRLERGVTINGTGYRFPIVEPGEETGPADLVIIAVKDYALAEALEQVRAQVGPDTILLPVLNGLSCARQTGAVYGMEKVLYASMWVASSMENGVAHFDTERGLIRFGEAKNDAWSQRVKALAQLFDRGGIRYSVEPDMLRCLWVKFMGNVSENLPCALLGVPYGAYRPGSEADAIRKTLMEEVAAVARAEAGVVFTQADREARDKVTYGQNPANRPSTLQDLERGRKTEVDLFAGAMVELGRKHGIPTPYSELMLHGIRVREEKNAGTMSGV</sequence>
<evidence type="ECO:0000256" key="3">
    <source>
        <dbReference type="ARBA" id="ARBA00023002"/>
    </source>
</evidence>
<keyword evidence="3 4" id="KW-0560">Oxidoreductase</keyword>
<evidence type="ECO:0000259" key="6">
    <source>
        <dbReference type="Pfam" id="PF08546"/>
    </source>
</evidence>
<dbReference type="InterPro" id="IPR051402">
    <property type="entry name" value="KPR-Related"/>
</dbReference>
<evidence type="ECO:0000313" key="8">
    <source>
        <dbReference type="Proteomes" id="UP000886824"/>
    </source>
</evidence>